<comment type="function">
    <text evidence="9">Activator of cell division through the inhibition of FtsZ GTPase activity, therefore promoting FtsZ assembly into bundles of protofilaments necessary for the formation of the division Z ring. It is recruited early at mid-cell but it is not essential for cell division.</text>
</comment>
<sequence length="104" mass="11691">MANSSNTLTVSILDRDFRINCPKDSQHELTSAAQLLDEKMREIRNASNTPGQVLGIDRIAVIAALNIAHQLQQLQGKQTQLSLELERIDERLDEALMLEPQLEL</sequence>
<reference evidence="13" key="1">
    <citation type="journal article" date="2017" name="Proc. Natl. Acad. Sci. U.S.A.">
        <title>Simulation of Deepwater Horizon oil plume reveals substrate specialization within a complex community of hydrocarbon degraders.</title>
        <authorList>
            <person name="Hu P."/>
            <person name="Dubinsky E.A."/>
            <person name="Probst A.J."/>
            <person name="Wang J."/>
            <person name="Sieber C.M.K."/>
            <person name="Tom L.M."/>
            <person name="Gardinali P."/>
            <person name="Banfield J.F."/>
            <person name="Atlas R.M."/>
            <person name="Andersen G.L."/>
        </authorList>
    </citation>
    <scope>NUCLEOTIDE SEQUENCE [LARGE SCALE GENOMIC DNA]</scope>
</reference>
<evidence type="ECO:0000256" key="3">
    <source>
        <dbReference type="ARBA" id="ARBA00015195"/>
    </source>
</evidence>
<keyword evidence="8" id="KW-0131">Cell cycle</keyword>
<dbReference type="InterPro" id="IPR007838">
    <property type="entry name" value="Cell_div_ZapA-like"/>
</dbReference>
<dbReference type="PANTHER" id="PTHR34981:SF1">
    <property type="entry name" value="CELL DIVISION PROTEIN ZAPA"/>
    <property type="match status" value="1"/>
</dbReference>
<dbReference type="GO" id="GO:0005829">
    <property type="term" value="C:cytosol"/>
    <property type="evidence" value="ECO:0007669"/>
    <property type="project" value="TreeGrafter"/>
</dbReference>
<evidence type="ECO:0000256" key="1">
    <source>
        <dbReference type="ARBA" id="ARBA00004496"/>
    </source>
</evidence>
<evidence type="ECO:0000256" key="11">
    <source>
        <dbReference type="ARBA" id="ARBA00033158"/>
    </source>
</evidence>
<evidence type="ECO:0000256" key="10">
    <source>
        <dbReference type="ARBA" id="ARBA00026068"/>
    </source>
</evidence>
<dbReference type="InterPro" id="IPR036192">
    <property type="entry name" value="Cell_div_ZapA-like_sf"/>
</dbReference>
<dbReference type="AlphaFoldDB" id="A0A1Y5HL79"/>
<dbReference type="GO" id="GO:0000921">
    <property type="term" value="P:septin ring assembly"/>
    <property type="evidence" value="ECO:0007669"/>
    <property type="project" value="TreeGrafter"/>
</dbReference>
<evidence type="ECO:0000256" key="5">
    <source>
        <dbReference type="ARBA" id="ARBA00022618"/>
    </source>
</evidence>
<dbReference type="Gene3D" id="3.30.160.880">
    <property type="entry name" value="Cell division protein ZapA protomer, N-terminal domain"/>
    <property type="match status" value="1"/>
</dbReference>
<dbReference type="Pfam" id="PF05164">
    <property type="entry name" value="ZapA"/>
    <property type="match status" value="1"/>
</dbReference>
<dbReference type="PANTHER" id="PTHR34981">
    <property type="entry name" value="CELL DIVISION PROTEIN ZAPA"/>
    <property type="match status" value="1"/>
</dbReference>
<dbReference type="GO" id="GO:0000917">
    <property type="term" value="P:division septum assembly"/>
    <property type="evidence" value="ECO:0007669"/>
    <property type="project" value="UniProtKB-KW"/>
</dbReference>
<keyword evidence="7" id="KW-0717">Septation</keyword>
<evidence type="ECO:0000313" key="13">
    <source>
        <dbReference type="Proteomes" id="UP000227088"/>
    </source>
</evidence>
<dbReference type="EMBL" id="MABE01000620">
    <property type="protein sequence ID" value="OUS37999.1"/>
    <property type="molecule type" value="Genomic_DNA"/>
</dbReference>
<dbReference type="Proteomes" id="UP000227088">
    <property type="component" value="Unassembled WGS sequence"/>
</dbReference>
<dbReference type="InterPro" id="IPR042233">
    <property type="entry name" value="Cell_div_ZapA_N"/>
</dbReference>
<organism evidence="12 13">
    <name type="scientific">Oleispira antarctica</name>
    <dbReference type="NCBI Taxonomy" id="188908"/>
    <lineage>
        <taxon>Bacteria</taxon>
        <taxon>Pseudomonadati</taxon>
        <taxon>Pseudomonadota</taxon>
        <taxon>Gammaproteobacteria</taxon>
        <taxon>Oceanospirillales</taxon>
        <taxon>Oceanospirillaceae</taxon>
        <taxon>Oleispira</taxon>
    </lineage>
</organism>
<comment type="subunit">
    <text evidence="10">Homodimer. Interacts with FtsZ.</text>
</comment>
<keyword evidence="4" id="KW-0963">Cytoplasm</keyword>
<accession>A0A1Y5HL79</accession>
<evidence type="ECO:0000256" key="2">
    <source>
        <dbReference type="ARBA" id="ARBA00010074"/>
    </source>
</evidence>
<evidence type="ECO:0000313" key="12">
    <source>
        <dbReference type="EMBL" id="OUS37999.1"/>
    </source>
</evidence>
<keyword evidence="6" id="KW-0175">Coiled coil</keyword>
<comment type="similarity">
    <text evidence="2">Belongs to the ZapA family. Type 1 subfamily.</text>
</comment>
<keyword evidence="5" id="KW-0132">Cell division</keyword>
<evidence type="ECO:0000256" key="8">
    <source>
        <dbReference type="ARBA" id="ARBA00023306"/>
    </source>
</evidence>
<gene>
    <name evidence="12" type="ORF">A9R00_10800</name>
</gene>
<comment type="subcellular location">
    <subcellularLocation>
        <location evidence="1">Cytoplasm</location>
    </subcellularLocation>
</comment>
<dbReference type="GO" id="GO:0032153">
    <property type="term" value="C:cell division site"/>
    <property type="evidence" value="ECO:0007669"/>
    <property type="project" value="TreeGrafter"/>
</dbReference>
<evidence type="ECO:0000256" key="9">
    <source>
        <dbReference type="ARBA" id="ARBA00024910"/>
    </source>
</evidence>
<dbReference type="GO" id="GO:0030428">
    <property type="term" value="C:cell septum"/>
    <property type="evidence" value="ECO:0007669"/>
    <property type="project" value="TreeGrafter"/>
</dbReference>
<dbReference type="GO" id="GO:0043093">
    <property type="term" value="P:FtsZ-dependent cytokinesis"/>
    <property type="evidence" value="ECO:0007669"/>
    <property type="project" value="TreeGrafter"/>
</dbReference>
<dbReference type="Gene3D" id="1.20.5.50">
    <property type="match status" value="1"/>
</dbReference>
<evidence type="ECO:0000256" key="4">
    <source>
        <dbReference type="ARBA" id="ARBA00022490"/>
    </source>
</evidence>
<proteinExistence type="inferred from homology"/>
<name>A0A1Y5HL79_OLEAN</name>
<evidence type="ECO:0000256" key="6">
    <source>
        <dbReference type="ARBA" id="ARBA00023054"/>
    </source>
</evidence>
<dbReference type="SUPFAM" id="SSF102829">
    <property type="entry name" value="Cell division protein ZapA-like"/>
    <property type="match status" value="1"/>
</dbReference>
<protein>
    <recommendedName>
        <fullName evidence="3">Cell division protein ZapA</fullName>
    </recommendedName>
    <alternativeName>
        <fullName evidence="11">Z ring-associated protein ZapA</fullName>
    </alternativeName>
</protein>
<evidence type="ECO:0000256" key="7">
    <source>
        <dbReference type="ARBA" id="ARBA00023210"/>
    </source>
</evidence>
<comment type="caution">
    <text evidence="12">The sequence shown here is derived from an EMBL/GenBank/DDBJ whole genome shotgun (WGS) entry which is preliminary data.</text>
</comment>